<feature type="compositionally biased region" description="Polar residues" evidence="3">
    <location>
        <begin position="15"/>
        <end position="25"/>
    </location>
</feature>
<evidence type="ECO:0000259" key="4">
    <source>
        <dbReference type="PROSITE" id="PS51649"/>
    </source>
</evidence>
<comment type="similarity">
    <text evidence="2">Belongs to the NPH3 family.</text>
</comment>
<name>I3T3D3_MEDTR</name>
<protein>
    <recommendedName>
        <fullName evidence="4">NPH3 domain-containing protein</fullName>
    </recommendedName>
</protein>
<dbReference type="EMBL" id="BT147231">
    <property type="protein sequence ID" value="AFK47025.1"/>
    <property type="molecule type" value="mRNA"/>
</dbReference>
<dbReference type="AlphaFoldDB" id="I3T3D3"/>
<dbReference type="InterPro" id="IPR027356">
    <property type="entry name" value="NPH3_dom"/>
</dbReference>
<reference evidence="5" key="1">
    <citation type="submission" date="2012-05" db="EMBL/GenBank/DDBJ databases">
        <authorList>
            <person name="Krishnakumar V."/>
            <person name="Cheung F."/>
            <person name="Xiao Y."/>
            <person name="Chan A."/>
            <person name="Moskal W.A."/>
            <person name="Town C.D."/>
        </authorList>
    </citation>
    <scope>NUCLEOTIDE SEQUENCE</scope>
</reference>
<evidence type="ECO:0000256" key="2">
    <source>
        <dbReference type="PROSITE-ProRule" id="PRU00982"/>
    </source>
</evidence>
<feature type="region of interest" description="Disordered" evidence="3">
    <location>
        <begin position="37"/>
        <end position="92"/>
    </location>
</feature>
<evidence type="ECO:0000256" key="1">
    <source>
        <dbReference type="ARBA" id="ARBA00022786"/>
    </source>
</evidence>
<dbReference type="UniPathway" id="UPA00143"/>
<dbReference type="PANTHER" id="PTHR32370">
    <property type="entry name" value="OS12G0117600 PROTEIN"/>
    <property type="match status" value="1"/>
</dbReference>
<dbReference type="GO" id="GO:0016567">
    <property type="term" value="P:protein ubiquitination"/>
    <property type="evidence" value="ECO:0007669"/>
    <property type="project" value="UniProtKB-UniPathway"/>
</dbReference>
<feature type="compositionally biased region" description="Basic and acidic residues" evidence="3">
    <location>
        <begin position="1"/>
        <end position="13"/>
    </location>
</feature>
<dbReference type="PROSITE" id="PS51649">
    <property type="entry name" value="NPH3"/>
    <property type="match status" value="1"/>
</dbReference>
<organism evidence="5">
    <name type="scientific">Medicago truncatula</name>
    <name type="common">Barrel medic</name>
    <name type="synonym">Medicago tribuloides</name>
    <dbReference type="NCBI Taxonomy" id="3880"/>
    <lineage>
        <taxon>Eukaryota</taxon>
        <taxon>Viridiplantae</taxon>
        <taxon>Streptophyta</taxon>
        <taxon>Embryophyta</taxon>
        <taxon>Tracheophyta</taxon>
        <taxon>Spermatophyta</taxon>
        <taxon>Magnoliopsida</taxon>
        <taxon>eudicotyledons</taxon>
        <taxon>Gunneridae</taxon>
        <taxon>Pentapetalae</taxon>
        <taxon>rosids</taxon>
        <taxon>fabids</taxon>
        <taxon>Fabales</taxon>
        <taxon>Fabaceae</taxon>
        <taxon>Papilionoideae</taxon>
        <taxon>50 kb inversion clade</taxon>
        <taxon>NPAAA clade</taxon>
        <taxon>Hologalegina</taxon>
        <taxon>IRL clade</taxon>
        <taxon>Trifolieae</taxon>
        <taxon>Medicago</taxon>
    </lineage>
</organism>
<feature type="domain" description="NPH3" evidence="4">
    <location>
        <begin position="1"/>
        <end position="36"/>
    </location>
</feature>
<feature type="region of interest" description="Disordered" evidence="3">
    <location>
        <begin position="1"/>
        <end position="25"/>
    </location>
</feature>
<feature type="compositionally biased region" description="Polar residues" evidence="3">
    <location>
        <begin position="69"/>
        <end position="81"/>
    </location>
</feature>
<proteinExistence type="evidence at transcript level"/>
<keyword evidence="1" id="KW-0833">Ubl conjugation pathway</keyword>
<dbReference type="InterPro" id="IPR043454">
    <property type="entry name" value="NPH3/RPT2-like"/>
</dbReference>
<evidence type="ECO:0000313" key="5">
    <source>
        <dbReference type="EMBL" id="AFK47025.1"/>
    </source>
</evidence>
<sequence length="130" mass="14752">MMDFQKLSREARTHAAQNNRLPAQNVAQILYYEQQRLRDNMDGTGSVGSDSPSTPDKRNVYSSELYPATINSPLLNVSSPSADKPPLPRKSFLNSVSRKLGRLSPFQRAHPVIRPKDRIQLDKIRRYSIS</sequence>
<evidence type="ECO:0000256" key="3">
    <source>
        <dbReference type="SAM" id="MobiDB-lite"/>
    </source>
</evidence>
<accession>I3T3D3</accession>
<dbReference type="ExpressionAtlas" id="I3T3D3">
    <property type="expression patterns" value="differential"/>
</dbReference>